<accession>A0A450S1C8</accession>
<gene>
    <name evidence="1" type="ORF">BECKFM1743A_GA0114220_100244</name>
</gene>
<reference evidence="1" key="1">
    <citation type="submission" date="2019-02" db="EMBL/GenBank/DDBJ databases">
        <authorList>
            <person name="Gruber-Vodicka R. H."/>
            <person name="Seah K. B. B."/>
        </authorList>
    </citation>
    <scope>NUCLEOTIDE SEQUENCE</scope>
    <source>
        <strain evidence="1">BECK_BZ163</strain>
    </source>
</reference>
<dbReference type="AlphaFoldDB" id="A0A450S1C8"/>
<sequence length="48" mass="5314">MDIFEHIIPKSLDFIGNAPVGFADQPDAALRWIPDNDSSQTELCIAIQ</sequence>
<evidence type="ECO:0000313" key="1">
    <source>
        <dbReference type="EMBL" id="VFJ45446.1"/>
    </source>
</evidence>
<proteinExistence type="predicted"/>
<dbReference type="EMBL" id="CAADEZ010000024">
    <property type="protein sequence ID" value="VFJ45446.1"/>
    <property type="molecule type" value="Genomic_DNA"/>
</dbReference>
<name>A0A450S1C8_9GAMM</name>
<protein>
    <submittedName>
        <fullName evidence="1">Uncharacterized protein</fullName>
    </submittedName>
</protein>
<organism evidence="1">
    <name type="scientific">Candidatus Kentrum sp. FM</name>
    <dbReference type="NCBI Taxonomy" id="2126340"/>
    <lineage>
        <taxon>Bacteria</taxon>
        <taxon>Pseudomonadati</taxon>
        <taxon>Pseudomonadota</taxon>
        <taxon>Gammaproteobacteria</taxon>
        <taxon>Candidatus Kentrum</taxon>
    </lineage>
</organism>